<dbReference type="Proteomes" id="UP000247409">
    <property type="component" value="Unassembled WGS sequence"/>
</dbReference>
<evidence type="ECO:0000313" key="3">
    <source>
        <dbReference type="Proteomes" id="UP000247409"/>
    </source>
</evidence>
<keyword evidence="3" id="KW-1185">Reference proteome</keyword>
<sequence>MQKVEQGLFKVINNFRNEMGYDPLIWDIELYALAAQMNNNAEEEYKSPLTNAPGFPGRTLHILRDVIPVSEISSKEKFNYKWIMNENHARFLLSECTSSAVALDRISGHLKVTQVMLEPSETLPGSRKRRKDSHDPLPNKRKNIEYDNLLMLEREILSHENSRRNEQILTSTYEEEMKFIAHLIEKRIETYRQSHDFKKLLPDEQLRRVSRFYGACVLDDVRDLTGKQFSPSYVEIAMTRPEVERIGHENLAGILFNELLLLGFVTQPFESVTHYGVGIERDDESFVATASINDQGFNEKRRGKRRNNIRRL</sequence>
<evidence type="ECO:0000256" key="1">
    <source>
        <dbReference type="SAM" id="MobiDB-lite"/>
    </source>
</evidence>
<evidence type="ECO:0000313" key="2">
    <source>
        <dbReference type="EMBL" id="PXF41998.1"/>
    </source>
</evidence>
<organism evidence="2 3">
    <name type="scientific">Gracilariopsis chorda</name>
    <dbReference type="NCBI Taxonomy" id="448386"/>
    <lineage>
        <taxon>Eukaryota</taxon>
        <taxon>Rhodophyta</taxon>
        <taxon>Florideophyceae</taxon>
        <taxon>Rhodymeniophycidae</taxon>
        <taxon>Gracilariales</taxon>
        <taxon>Gracilariaceae</taxon>
        <taxon>Gracilariopsis</taxon>
    </lineage>
</organism>
<proteinExistence type="predicted"/>
<reference evidence="2 3" key="1">
    <citation type="journal article" date="2018" name="Mol. Biol. Evol.">
        <title>Analysis of the draft genome of the red seaweed Gracilariopsis chorda provides insights into genome size evolution in Rhodophyta.</title>
        <authorList>
            <person name="Lee J."/>
            <person name="Yang E.C."/>
            <person name="Graf L."/>
            <person name="Yang J.H."/>
            <person name="Qiu H."/>
            <person name="Zel Zion U."/>
            <person name="Chan C.X."/>
            <person name="Stephens T.G."/>
            <person name="Weber A.P.M."/>
            <person name="Boo G.H."/>
            <person name="Boo S.M."/>
            <person name="Kim K.M."/>
            <person name="Shin Y."/>
            <person name="Jung M."/>
            <person name="Lee S.J."/>
            <person name="Yim H.S."/>
            <person name="Lee J.H."/>
            <person name="Bhattacharya D."/>
            <person name="Yoon H.S."/>
        </authorList>
    </citation>
    <scope>NUCLEOTIDE SEQUENCE [LARGE SCALE GENOMIC DNA]</scope>
    <source>
        <strain evidence="2 3">SKKU-2015</strain>
        <tissue evidence="2">Whole body</tissue>
    </source>
</reference>
<feature type="compositionally biased region" description="Basic and acidic residues" evidence="1">
    <location>
        <begin position="132"/>
        <end position="141"/>
    </location>
</feature>
<feature type="region of interest" description="Disordered" evidence="1">
    <location>
        <begin position="118"/>
        <end position="141"/>
    </location>
</feature>
<protein>
    <submittedName>
        <fullName evidence="2">Uncharacterized protein</fullName>
    </submittedName>
</protein>
<comment type="caution">
    <text evidence="2">The sequence shown here is derived from an EMBL/GenBank/DDBJ whole genome shotgun (WGS) entry which is preliminary data.</text>
</comment>
<name>A0A2V3IIX3_9FLOR</name>
<dbReference type="AlphaFoldDB" id="A0A2V3IIX3"/>
<dbReference type="EMBL" id="NBIV01000181">
    <property type="protein sequence ID" value="PXF41998.1"/>
    <property type="molecule type" value="Genomic_DNA"/>
</dbReference>
<gene>
    <name evidence="2" type="ORF">BWQ96_08305</name>
</gene>
<accession>A0A2V3IIX3</accession>